<dbReference type="PANTHER" id="PTHR12935:SF0">
    <property type="entry name" value="GAMMA-GLUTAMYLCYCLOTRANSFERASE"/>
    <property type="match status" value="1"/>
</dbReference>
<dbReference type="InterPro" id="IPR036568">
    <property type="entry name" value="GGCT-like_sf"/>
</dbReference>
<evidence type="ECO:0000313" key="2">
    <source>
        <dbReference type="EMBL" id="CAJ0872062.1"/>
    </source>
</evidence>
<dbReference type="Pfam" id="PF13772">
    <property type="entry name" value="AIG2_2"/>
    <property type="match status" value="1"/>
</dbReference>
<dbReference type="InterPro" id="IPR013024">
    <property type="entry name" value="GGCT-like"/>
</dbReference>
<evidence type="ECO:0008006" key="3">
    <source>
        <dbReference type="Google" id="ProtNLM"/>
    </source>
</evidence>
<reference evidence="2" key="1">
    <citation type="submission" date="2023-07" db="EMBL/GenBank/DDBJ databases">
        <authorList>
            <person name="Pelsma A.J. K."/>
        </authorList>
    </citation>
    <scope>NUCLEOTIDE SEQUENCE</scope>
</reference>
<dbReference type="AlphaFoldDB" id="A0AA48R9Y7"/>
<dbReference type="CDD" id="cd06661">
    <property type="entry name" value="GGCT_like"/>
    <property type="match status" value="1"/>
</dbReference>
<dbReference type="EMBL" id="OY288114">
    <property type="protein sequence ID" value="CAJ0872062.1"/>
    <property type="molecule type" value="Genomic_DNA"/>
</dbReference>
<protein>
    <recommendedName>
        <fullName evidence="3">Gamma-glutamylcyclotransferase AIG2-like domain-containing protein</fullName>
    </recommendedName>
</protein>
<dbReference type="InterPro" id="IPR017939">
    <property type="entry name" value="G-Glutamylcylcotransferase"/>
</dbReference>
<accession>A0AA48R9Y7</accession>
<organism evidence="2">
    <name type="scientific">freshwater sediment metagenome</name>
    <dbReference type="NCBI Taxonomy" id="556182"/>
    <lineage>
        <taxon>unclassified sequences</taxon>
        <taxon>metagenomes</taxon>
        <taxon>ecological metagenomes</taxon>
    </lineage>
</organism>
<sequence length="148" mass="16167">MPLHFAYGSNMDAAAMARRCPRARLLGRARLPRWRFLILPSGFASVAPEPRSIVHGALWEVPVSDVPALDRYEQVGQGLYAKKMIPVLREPFGSAPALVYIGAAPNQGAAWPGYLADIVTAAKQLELPTPYVGYLSWLLAEQKKGPRG</sequence>
<dbReference type="Gene3D" id="3.10.490.10">
    <property type="entry name" value="Gamma-glutamyl cyclotransferase-like"/>
    <property type="match status" value="1"/>
</dbReference>
<dbReference type="PANTHER" id="PTHR12935">
    <property type="entry name" value="GAMMA-GLUTAMYLCYCLOTRANSFERASE"/>
    <property type="match status" value="1"/>
</dbReference>
<gene>
    <name evidence="2" type="ORF">AMST5_02382</name>
</gene>
<dbReference type="GO" id="GO:0003839">
    <property type="term" value="F:gamma-glutamylcyclotransferase activity"/>
    <property type="evidence" value="ECO:0007669"/>
    <property type="project" value="InterPro"/>
</dbReference>
<keyword evidence="1" id="KW-0456">Lyase</keyword>
<dbReference type="SUPFAM" id="SSF110857">
    <property type="entry name" value="Gamma-glutamyl cyclotransferase-like"/>
    <property type="match status" value="1"/>
</dbReference>
<evidence type="ECO:0000256" key="1">
    <source>
        <dbReference type="ARBA" id="ARBA00023239"/>
    </source>
</evidence>
<name>A0AA48R9Y7_9ZZZZ</name>
<proteinExistence type="predicted"/>